<feature type="region of interest" description="Disordered" evidence="7">
    <location>
        <begin position="165"/>
        <end position="212"/>
    </location>
</feature>
<keyword evidence="10" id="KW-1185">Reference proteome</keyword>
<evidence type="ECO:0000256" key="3">
    <source>
        <dbReference type="ARBA" id="ARBA00022801"/>
    </source>
</evidence>
<dbReference type="InterPro" id="IPR007330">
    <property type="entry name" value="MIT_dom"/>
</dbReference>
<dbReference type="Proteomes" id="UP000667349">
    <property type="component" value="Unassembled WGS sequence"/>
</dbReference>
<protein>
    <submittedName>
        <fullName evidence="9">CAN7 protein</fullName>
    </submittedName>
</protein>
<dbReference type="AlphaFoldDB" id="A0A836ECE9"/>
<organism evidence="9 10">
    <name type="scientific">Acromyrmex insinuator</name>
    <dbReference type="NCBI Taxonomy" id="230686"/>
    <lineage>
        <taxon>Eukaryota</taxon>
        <taxon>Metazoa</taxon>
        <taxon>Ecdysozoa</taxon>
        <taxon>Arthropoda</taxon>
        <taxon>Hexapoda</taxon>
        <taxon>Insecta</taxon>
        <taxon>Pterygota</taxon>
        <taxon>Neoptera</taxon>
        <taxon>Endopterygota</taxon>
        <taxon>Hymenoptera</taxon>
        <taxon>Apocrita</taxon>
        <taxon>Aculeata</taxon>
        <taxon>Formicoidea</taxon>
        <taxon>Formicidae</taxon>
        <taxon>Myrmicinae</taxon>
        <taxon>Acromyrmex</taxon>
    </lineage>
</organism>
<dbReference type="InterPro" id="IPR001300">
    <property type="entry name" value="Peptidase_C2_calpain_cat"/>
</dbReference>
<keyword evidence="4 6" id="KW-0788">Thiol protease</keyword>
<evidence type="ECO:0000256" key="6">
    <source>
        <dbReference type="PROSITE-ProRule" id="PRU00239"/>
    </source>
</evidence>
<comment type="similarity">
    <text evidence="1">Belongs to the peptidase C2 family.</text>
</comment>
<keyword evidence="3 6" id="KW-0378">Hydrolase</keyword>
<reference evidence="9" key="1">
    <citation type="submission" date="2020-02" db="EMBL/GenBank/DDBJ databases">
        <title>Relaxed selection underlies rapid genomic changes in the transitions from sociality to social parasitism in ants.</title>
        <authorList>
            <person name="Bi X."/>
        </authorList>
    </citation>
    <scope>NUCLEOTIDE SEQUENCE</scope>
    <source>
        <strain evidence="9">BGI-DK2013a</strain>
        <tissue evidence="9">Whole body</tissue>
    </source>
</reference>
<feature type="non-terminal residue" evidence="9">
    <location>
        <position position="850"/>
    </location>
</feature>
<dbReference type="CDD" id="cd00044">
    <property type="entry name" value="CysPc"/>
    <property type="match status" value="1"/>
</dbReference>
<dbReference type="GO" id="GO:0004198">
    <property type="term" value="F:calcium-dependent cysteine-type endopeptidase activity"/>
    <property type="evidence" value="ECO:0007669"/>
    <property type="project" value="InterPro"/>
</dbReference>
<evidence type="ECO:0000256" key="2">
    <source>
        <dbReference type="ARBA" id="ARBA00022670"/>
    </source>
</evidence>
<dbReference type="SUPFAM" id="SSF49758">
    <property type="entry name" value="Calpain large subunit, middle domain (domain III)"/>
    <property type="match status" value="2"/>
</dbReference>
<evidence type="ECO:0000313" key="9">
    <source>
        <dbReference type="EMBL" id="KAG5309536.1"/>
    </source>
</evidence>
<dbReference type="SUPFAM" id="SSF116846">
    <property type="entry name" value="MIT domain"/>
    <property type="match status" value="2"/>
</dbReference>
<dbReference type="PROSITE" id="PS50203">
    <property type="entry name" value="CALPAIN_CAT"/>
    <property type="match status" value="1"/>
</dbReference>
<keyword evidence="2 6" id="KW-0645">Protease</keyword>
<dbReference type="InterPro" id="IPR022683">
    <property type="entry name" value="Calpain_III"/>
</dbReference>
<feature type="active site" evidence="5 6">
    <location>
        <position position="303"/>
    </location>
</feature>
<feature type="active site" evidence="5 6">
    <location>
        <position position="491"/>
    </location>
</feature>
<dbReference type="Gene3D" id="1.20.58.80">
    <property type="entry name" value="Phosphotransferase system, lactose/cellobiose-type IIA subunit"/>
    <property type="match status" value="2"/>
</dbReference>
<dbReference type="Pfam" id="PF00648">
    <property type="entry name" value="Peptidase_C2"/>
    <property type="match status" value="1"/>
</dbReference>
<feature type="non-terminal residue" evidence="9">
    <location>
        <position position="1"/>
    </location>
</feature>
<dbReference type="InterPro" id="IPR022684">
    <property type="entry name" value="Calpain_cysteine_protease"/>
</dbReference>
<dbReference type="InterPro" id="IPR036181">
    <property type="entry name" value="MIT_dom_sf"/>
</dbReference>
<dbReference type="SMART" id="SM00720">
    <property type="entry name" value="calpain_III"/>
    <property type="match status" value="1"/>
</dbReference>
<dbReference type="SUPFAM" id="SSF54001">
    <property type="entry name" value="Cysteine proteinases"/>
    <property type="match status" value="1"/>
</dbReference>
<dbReference type="SMART" id="SM00230">
    <property type="entry name" value="CysPc"/>
    <property type="match status" value="1"/>
</dbReference>
<evidence type="ECO:0000259" key="8">
    <source>
        <dbReference type="PROSITE" id="PS50203"/>
    </source>
</evidence>
<dbReference type="PRINTS" id="PR00704">
    <property type="entry name" value="CALPAIN"/>
</dbReference>
<dbReference type="PANTHER" id="PTHR46143">
    <property type="entry name" value="CALPAIN-7"/>
    <property type="match status" value="1"/>
</dbReference>
<dbReference type="PANTHER" id="PTHR46143:SF1">
    <property type="entry name" value="CALPAIN-7"/>
    <property type="match status" value="1"/>
</dbReference>
<feature type="compositionally biased region" description="Polar residues" evidence="7">
    <location>
        <begin position="166"/>
        <end position="187"/>
    </location>
</feature>
<dbReference type="InterPro" id="IPR036213">
    <property type="entry name" value="Calpain_III_sf"/>
</dbReference>
<evidence type="ECO:0000256" key="7">
    <source>
        <dbReference type="SAM" id="MobiDB-lite"/>
    </source>
</evidence>
<dbReference type="Gene3D" id="2.60.120.380">
    <property type="match status" value="2"/>
</dbReference>
<dbReference type="InterPro" id="IPR051297">
    <property type="entry name" value="PalB/RIM13"/>
</dbReference>
<accession>A0A836ECE9</accession>
<dbReference type="Gene3D" id="3.90.70.10">
    <property type="entry name" value="Cysteine proteinases"/>
    <property type="match status" value="1"/>
</dbReference>
<dbReference type="SMART" id="SM00745">
    <property type="entry name" value="MIT"/>
    <property type="match status" value="2"/>
</dbReference>
<feature type="active site" evidence="5 6">
    <location>
        <position position="471"/>
    </location>
</feature>
<name>A0A836ECE9_9HYME</name>
<sequence>MTQTLDDARLAARRAVQFDSNGQYQQALYYYDIAIKLLTKLHSDGMYEDKLAEYCERISLLQRLVREEEQNSHKPEPLYQSELKKCKFLMNQALDADEAGLKDIAIKLYTDAAELGLSAKTTDTEVKAKLTNLVRVAVERAESLKGIKTTADNGIMKSLAKLPSVPESSFPDTEQSIQSQQPVNASSAAPAKDIRSSLHRGSSGHLKVTGGSTNYTEEEKKVLLYGSHINDNEFVPFMNIDLAEKFQYAFPFTDKDGLLELAPKQKPDFVGWRRPEELYSDPKMVIGHHVDYFSIKQTVVSDCSFVASLAVSAQYEKKFGRRFITSIIYPKNKCKEPIYNPFGKYMVKLHINGIPRKVIIDDLLPVSRYNQLLCSYSSNRGELWISLLEKAYMKVMGGYNFPGSNSNIDLHALTGWIPERWAIRPNEVDFNKDNLFDVLLLRLHKGDVLVTVATGELSDLDADRTGLVPSHAYAVLDVRKINGERLLQLKNPWSHLRWRGNYSELDIKHWTQDLKETLNYDPESASVFDNGVFWIDYDSICRFFDVFYLNWNPGLFHYTYCIHQMWKAGIGPMRDAYNIGDNPQFSLEIQNKGSGAIWILLTRHITDIADFRQNQEYITVLIYRNDGKRVYYPHDPPPYIDGVRINSPHYLCKIKLGDQSDTKYTLVISQYEKTNTIYYTLRAYGTCPFILRKIPQPYKYEKEITGQWNNITAGGCGNHPTYVNNPRYQIILESANNNNYLLIILKGPKQYQIGFDINTVILKDMNAVTAFKTKSSGPFRYVSYLDCFICINDILIFFIIDFYRSGFVYLELEDVPAGTYHIIPSTYVSGQEGPFFLICKSSCNLQLQLL</sequence>
<feature type="domain" description="Calpain catalytic" evidence="8">
    <location>
        <begin position="250"/>
        <end position="553"/>
    </location>
</feature>
<evidence type="ECO:0000256" key="5">
    <source>
        <dbReference type="PIRSR" id="PIRSR622684-1"/>
    </source>
</evidence>
<dbReference type="EMBL" id="JAANHZ010000583">
    <property type="protein sequence ID" value="KAG5309536.1"/>
    <property type="molecule type" value="Genomic_DNA"/>
</dbReference>
<evidence type="ECO:0000256" key="1">
    <source>
        <dbReference type="ARBA" id="ARBA00007623"/>
    </source>
</evidence>
<dbReference type="GO" id="GO:0006508">
    <property type="term" value="P:proteolysis"/>
    <property type="evidence" value="ECO:0007669"/>
    <property type="project" value="UniProtKB-KW"/>
</dbReference>
<evidence type="ECO:0000256" key="4">
    <source>
        <dbReference type="ARBA" id="ARBA00022807"/>
    </source>
</evidence>
<gene>
    <name evidence="9" type="primary">Capn7</name>
    <name evidence="9" type="ORF">G6Z75_0005313</name>
</gene>
<comment type="caution">
    <text evidence="9">The sequence shown here is derived from an EMBL/GenBank/DDBJ whole genome shotgun (WGS) entry which is preliminary data.</text>
</comment>
<evidence type="ECO:0000313" key="10">
    <source>
        <dbReference type="Proteomes" id="UP000667349"/>
    </source>
</evidence>
<proteinExistence type="inferred from homology"/>
<dbReference type="InterPro" id="IPR038765">
    <property type="entry name" value="Papain-like_cys_pep_sf"/>
</dbReference>